<dbReference type="Gene3D" id="3.40.630.30">
    <property type="match status" value="1"/>
</dbReference>
<dbReference type="RefSeq" id="WP_168146052.1">
    <property type="nucleotide sequence ID" value="NZ_JAAVXB010000001.1"/>
</dbReference>
<dbReference type="InterPro" id="IPR000182">
    <property type="entry name" value="GNAT_dom"/>
</dbReference>
<proteinExistence type="predicted"/>
<comment type="caution">
    <text evidence="4">The sequence shown here is derived from an EMBL/GenBank/DDBJ whole genome shotgun (WGS) entry which is preliminary data.</text>
</comment>
<evidence type="ECO:0000313" key="4">
    <source>
        <dbReference type="EMBL" id="NKF20789.1"/>
    </source>
</evidence>
<evidence type="ECO:0000256" key="2">
    <source>
        <dbReference type="ARBA" id="ARBA00023315"/>
    </source>
</evidence>
<gene>
    <name evidence="4" type="ORF">G7Y82_00575</name>
</gene>
<dbReference type="Proteomes" id="UP000653472">
    <property type="component" value="Unassembled WGS sequence"/>
</dbReference>
<accession>A0A969W6G9</accession>
<sequence length="149" mass="16756">MRDVAPAVRRATRRDVDDILGLERHFPGDRMTRAGLLRLLRRPSAKIWVYGRAPVLGALVLLTRRGASVARIYSLVVEPQARGQGIGQQLVQTAEQAARRARKRTVSLEVREDNAAARALYARLGYIEACRMRGYYDDGMDGLRLRKAL</sequence>
<dbReference type="EMBL" id="JAAVXB010000001">
    <property type="protein sequence ID" value="NKF20789.1"/>
    <property type="molecule type" value="Genomic_DNA"/>
</dbReference>
<dbReference type="GO" id="GO:0016747">
    <property type="term" value="F:acyltransferase activity, transferring groups other than amino-acyl groups"/>
    <property type="evidence" value="ECO:0007669"/>
    <property type="project" value="InterPro"/>
</dbReference>
<feature type="domain" description="N-acetyltransferase" evidence="3">
    <location>
        <begin position="6"/>
        <end position="149"/>
    </location>
</feature>
<evidence type="ECO:0000256" key="1">
    <source>
        <dbReference type="ARBA" id="ARBA00022679"/>
    </source>
</evidence>
<dbReference type="AlphaFoldDB" id="A0A969W6G9"/>
<dbReference type="PROSITE" id="PS51186">
    <property type="entry name" value="GNAT"/>
    <property type="match status" value="1"/>
</dbReference>
<evidence type="ECO:0000313" key="5">
    <source>
        <dbReference type="Proteomes" id="UP000653472"/>
    </source>
</evidence>
<dbReference type="PANTHER" id="PTHR43877">
    <property type="entry name" value="AMINOALKYLPHOSPHONATE N-ACETYLTRANSFERASE-RELATED-RELATED"/>
    <property type="match status" value="1"/>
</dbReference>
<dbReference type="CDD" id="cd04301">
    <property type="entry name" value="NAT_SF"/>
    <property type="match status" value="1"/>
</dbReference>
<dbReference type="Pfam" id="PF00583">
    <property type="entry name" value="Acetyltransf_1"/>
    <property type="match status" value="1"/>
</dbReference>
<reference evidence="4" key="1">
    <citation type="submission" date="2020-03" db="EMBL/GenBank/DDBJ databases">
        <title>Solimonas marina sp. nov., isolated from deep seawater of the Pacific Ocean.</title>
        <authorList>
            <person name="Liu X."/>
            <person name="Lai Q."/>
            <person name="Sun F."/>
            <person name="Gai Y."/>
            <person name="Li G."/>
            <person name="Shao Z."/>
        </authorList>
    </citation>
    <scope>NUCLEOTIDE SEQUENCE</scope>
    <source>
        <strain evidence="4">C16B3</strain>
    </source>
</reference>
<dbReference type="InterPro" id="IPR016181">
    <property type="entry name" value="Acyl_CoA_acyltransferase"/>
</dbReference>
<dbReference type="SUPFAM" id="SSF55729">
    <property type="entry name" value="Acyl-CoA N-acyltransferases (Nat)"/>
    <property type="match status" value="1"/>
</dbReference>
<keyword evidence="1" id="KW-0808">Transferase</keyword>
<protein>
    <submittedName>
        <fullName evidence="4">GNAT family N-acetyltransferase</fullName>
    </submittedName>
</protein>
<dbReference type="PANTHER" id="PTHR43877:SF2">
    <property type="entry name" value="AMINOALKYLPHOSPHONATE N-ACETYLTRANSFERASE-RELATED"/>
    <property type="match status" value="1"/>
</dbReference>
<dbReference type="InterPro" id="IPR050832">
    <property type="entry name" value="Bact_Acetyltransf"/>
</dbReference>
<keyword evidence="2" id="KW-0012">Acyltransferase</keyword>
<organism evidence="4 5">
    <name type="scientific">Solimonas marina</name>
    <dbReference type="NCBI Taxonomy" id="2714601"/>
    <lineage>
        <taxon>Bacteria</taxon>
        <taxon>Pseudomonadati</taxon>
        <taxon>Pseudomonadota</taxon>
        <taxon>Gammaproteobacteria</taxon>
        <taxon>Nevskiales</taxon>
        <taxon>Nevskiaceae</taxon>
        <taxon>Solimonas</taxon>
    </lineage>
</organism>
<evidence type="ECO:0000259" key="3">
    <source>
        <dbReference type="PROSITE" id="PS51186"/>
    </source>
</evidence>
<keyword evidence="5" id="KW-1185">Reference proteome</keyword>
<name>A0A969W6G9_9GAMM</name>